<sequence>MSKDENLKSNNDDTQWPLWEVFTQPREGKPHEHAGSLHAPDAEMALENARDVYARRKEAVNIWVVPSEQIVASKGEDAGPFFDPADDKPYRHPQFYSVPRATKRRS</sequence>
<evidence type="ECO:0000313" key="3">
    <source>
        <dbReference type="Proteomes" id="UP001207918"/>
    </source>
</evidence>
<accession>A0ABT3PJN8</accession>
<protein>
    <submittedName>
        <fullName evidence="2">1,2-phenylacetyl-CoA epoxidase subunit B</fullName>
        <ecNumber evidence="2">1.14.13.149</ecNumber>
    </submittedName>
</protein>
<proteinExistence type="predicted"/>
<evidence type="ECO:0000313" key="2">
    <source>
        <dbReference type="EMBL" id="MCW9706142.1"/>
    </source>
</evidence>
<dbReference type="Pfam" id="PF06243">
    <property type="entry name" value="PaaB"/>
    <property type="match status" value="1"/>
</dbReference>
<dbReference type="InterPro" id="IPR009359">
    <property type="entry name" value="PaaB"/>
</dbReference>
<gene>
    <name evidence="2" type="primary">paaB</name>
    <name evidence="2" type="ORF">J6I44_04725</name>
</gene>
<evidence type="ECO:0000256" key="1">
    <source>
        <dbReference type="SAM" id="MobiDB-lite"/>
    </source>
</evidence>
<name>A0ABT3PJN8_9BACT</name>
<dbReference type="NCBIfam" id="TIGR02157">
    <property type="entry name" value="PA_CoA_Oxy2"/>
    <property type="match status" value="1"/>
</dbReference>
<organism evidence="2 3">
    <name type="scientific">Fodinibius salsisoli</name>
    <dbReference type="NCBI Taxonomy" id="2820877"/>
    <lineage>
        <taxon>Bacteria</taxon>
        <taxon>Pseudomonadati</taxon>
        <taxon>Balneolota</taxon>
        <taxon>Balneolia</taxon>
        <taxon>Balneolales</taxon>
        <taxon>Balneolaceae</taxon>
        <taxon>Fodinibius</taxon>
    </lineage>
</organism>
<dbReference type="EC" id="1.14.13.149" evidence="2"/>
<reference evidence="2 3" key="1">
    <citation type="submission" date="2021-03" db="EMBL/GenBank/DDBJ databases">
        <title>Aliifodinibius sp. nov., a new bacterium isolated from saline soil.</title>
        <authorList>
            <person name="Galisteo C."/>
            <person name="De La Haba R."/>
            <person name="Sanchez-Porro C."/>
            <person name="Ventosa A."/>
        </authorList>
    </citation>
    <scope>NUCLEOTIDE SEQUENCE [LARGE SCALE GENOMIC DNA]</scope>
    <source>
        <strain evidence="2 3">1BSP15-2V2</strain>
    </source>
</reference>
<dbReference type="GO" id="GO:0097266">
    <property type="term" value="F:phenylacetyl-CoA 1,2-epoxidase activity"/>
    <property type="evidence" value="ECO:0007669"/>
    <property type="project" value="UniProtKB-EC"/>
</dbReference>
<dbReference type="Gene3D" id="3.10.20.520">
    <property type="entry name" value="Phenylacetic acid degradation B"/>
    <property type="match status" value="1"/>
</dbReference>
<dbReference type="PIRSF" id="PIRSF030200">
    <property type="entry name" value="PaaB"/>
    <property type="match status" value="1"/>
</dbReference>
<dbReference type="InterPro" id="IPR038693">
    <property type="entry name" value="PaaB_sf"/>
</dbReference>
<keyword evidence="3" id="KW-1185">Reference proteome</keyword>
<comment type="caution">
    <text evidence="2">The sequence shown here is derived from an EMBL/GenBank/DDBJ whole genome shotgun (WGS) entry which is preliminary data.</text>
</comment>
<dbReference type="RefSeq" id="WP_265764837.1">
    <property type="nucleotide sequence ID" value="NZ_JAGGJA010000002.1"/>
</dbReference>
<feature type="region of interest" description="Disordered" evidence="1">
    <location>
        <begin position="75"/>
        <end position="106"/>
    </location>
</feature>
<keyword evidence="2" id="KW-0560">Oxidoreductase</keyword>
<dbReference type="EMBL" id="JAGGJA010000002">
    <property type="protein sequence ID" value="MCW9706142.1"/>
    <property type="molecule type" value="Genomic_DNA"/>
</dbReference>
<dbReference type="Proteomes" id="UP001207918">
    <property type="component" value="Unassembled WGS sequence"/>
</dbReference>